<keyword evidence="2" id="KW-1185">Reference proteome</keyword>
<name>G5GRZ1_9FIRM</name>
<dbReference type="Proteomes" id="UP000004129">
    <property type="component" value="Unassembled WGS sequence"/>
</dbReference>
<protein>
    <recommendedName>
        <fullName evidence="3">Bacterial sensory transduction regulator</fullName>
    </recommendedName>
</protein>
<dbReference type="PATRIC" id="fig|679201.3.peg.2042"/>
<organism evidence="1 2">
    <name type="scientific">Selenomonas infelix ATCC 43532</name>
    <dbReference type="NCBI Taxonomy" id="679201"/>
    <lineage>
        <taxon>Bacteria</taxon>
        <taxon>Bacillati</taxon>
        <taxon>Bacillota</taxon>
        <taxon>Negativicutes</taxon>
        <taxon>Selenomonadales</taxon>
        <taxon>Selenomonadaceae</taxon>
        <taxon>Selenomonas</taxon>
    </lineage>
</organism>
<dbReference type="RefSeq" id="WP_006693457.1">
    <property type="nucleotide sequence ID" value="NZ_JH376800.1"/>
</dbReference>
<proteinExistence type="predicted"/>
<gene>
    <name evidence="1" type="ORF">HMPREF9334_02023</name>
</gene>
<dbReference type="AlphaFoldDB" id="G5GRZ1"/>
<accession>G5GRZ1</accession>
<evidence type="ECO:0000313" key="2">
    <source>
        <dbReference type="Proteomes" id="UP000004129"/>
    </source>
</evidence>
<dbReference type="OrthoDB" id="1669180at2"/>
<evidence type="ECO:0008006" key="3">
    <source>
        <dbReference type="Google" id="ProtNLM"/>
    </source>
</evidence>
<reference evidence="1 2" key="1">
    <citation type="submission" date="2011-08" db="EMBL/GenBank/DDBJ databases">
        <title>The Genome Sequence of Selenomonas infelix ATCC 43532.</title>
        <authorList>
            <consortium name="The Broad Institute Genome Sequencing Platform"/>
            <person name="Earl A."/>
            <person name="Ward D."/>
            <person name="Feldgarden M."/>
            <person name="Gevers D."/>
            <person name="Izard J."/>
            <person name="Blanton J.M."/>
            <person name="Baranova O.V."/>
            <person name="Dewhirst F.E."/>
            <person name="Young S.K."/>
            <person name="Zeng Q."/>
            <person name="Gargeya S."/>
            <person name="Fitzgerald M."/>
            <person name="Haas B."/>
            <person name="Abouelleil A."/>
            <person name="Alvarado L."/>
            <person name="Arachchi H.M."/>
            <person name="Berlin A."/>
            <person name="Brown A."/>
            <person name="Chapman S.B."/>
            <person name="Chen Z."/>
            <person name="Dunbar C."/>
            <person name="Freedman E."/>
            <person name="Gearin G."/>
            <person name="Gellesch M."/>
            <person name="Goldberg J."/>
            <person name="Griggs A."/>
            <person name="Gujja S."/>
            <person name="Heiman D."/>
            <person name="Howarth C."/>
            <person name="Larson L."/>
            <person name="Lui A."/>
            <person name="MacDonald P.J.P."/>
            <person name="Montmayeur A."/>
            <person name="Murphy C."/>
            <person name="Neiman D."/>
            <person name="Pearson M."/>
            <person name="Priest M."/>
            <person name="Roberts A."/>
            <person name="Saif S."/>
            <person name="Shea T."/>
            <person name="Shenoy N."/>
            <person name="Sisk P."/>
            <person name="Stolte C."/>
            <person name="Sykes S."/>
            <person name="Wortman J."/>
            <person name="Nusbaum C."/>
            <person name="Birren B."/>
        </authorList>
    </citation>
    <scope>NUCLEOTIDE SEQUENCE [LARGE SCALE GENOMIC DNA]</scope>
    <source>
        <strain evidence="1 2">ATCC 43532</strain>
    </source>
</reference>
<comment type="caution">
    <text evidence="1">The sequence shown here is derived from an EMBL/GenBank/DDBJ whole genome shotgun (WGS) entry which is preliminary data.</text>
</comment>
<dbReference type="STRING" id="679201.HMPREF9334_02023"/>
<evidence type="ECO:0000313" key="1">
    <source>
        <dbReference type="EMBL" id="EHG18884.1"/>
    </source>
</evidence>
<dbReference type="HOGENOM" id="CLU_121940_0_0_9"/>
<sequence>MIENKVEAPEMVVENAEESAVAATKAAAFRTYIEKENIGGVQEHEVGDAVHSHVFRSNLPVQGQSLPFMILIDDSVYTLIQVEIAAQLVTAEKKPGVAVYLNDLNDQYRMLKYGSDEMGNVLLTCSIPSGIDQFDPSLIVALLNQIQGHLNALYPDVMAKLWSKERDEKSEA</sequence>
<dbReference type="EMBL" id="ACZM01000019">
    <property type="protein sequence ID" value="EHG18884.1"/>
    <property type="molecule type" value="Genomic_DNA"/>
</dbReference>